<accession>A0A0R0HLH9</accession>
<protein>
    <submittedName>
        <fullName evidence="2 3">Uncharacterized protein</fullName>
    </submittedName>
</protein>
<evidence type="ECO:0000313" key="4">
    <source>
        <dbReference type="Proteomes" id="UP000008827"/>
    </source>
</evidence>
<dbReference type="InParanoid" id="A0A0R0HLH9"/>
<dbReference type="OMA" id="RGWCPSN"/>
<reference evidence="2 3" key="1">
    <citation type="journal article" date="2010" name="Nature">
        <title>Genome sequence of the palaeopolyploid soybean.</title>
        <authorList>
            <person name="Schmutz J."/>
            <person name="Cannon S.B."/>
            <person name="Schlueter J."/>
            <person name="Ma J."/>
            <person name="Mitros T."/>
            <person name="Nelson W."/>
            <person name="Hyten D.L."/>
            <person name="Song Q."/>
            <person name="Thelen J.J."/>
            <person name="Cheng J."/>
            <person name="Xu D."/>
            <person name="Hellsten U."/>
            <person name="May G.D."/>
            <person name="Yu Y."/>
            <person name="Sakurai T."/>
            <person name="Umezawa T."/>
            <person name="Bhattacharyya M.K."/>
            <person name="Sandhu D."/>
            <person name="Valliyodan B."/>
            <person name="Lindquist E."/>
            <person name="Peto M."/>
            <person name="Grant D."/>
            <person name="Shu S."/>
            <person name="Goodstein D."/>
            <person name="Barry K."/>
            <person name="Futrell-Griggs M."/>
            <person name="Abernathy B."/>
            <person name="Du J."/>
            <person name="Tian Z."/>
            <person name="Zhu L."/>
            <person name="Gill N."/>
            <person name="Joshi T."/>
            <person name="Libault M."/>
            <person name="Sethuraman A."/>
            <person name="Zhang X.-C."/>
            <person name="Shinozaki K."/>
            <person name="Nguyen H.T."/>
            <person name="Wing R.A."/>
            <person name="Cregan P."/>
            <person name="Specht J."/>
            <person name="Grimwood J."/>
            <person name="Rokhsar D."/>
            <person name="Stacey G."/>
            <person name="Shoemaker R.C."/>
            <person name="Jackson S.A."/>
        </authorList>
    </citation>
    <scope>NUCLEOTIDE SEQUENCE [LARGE SCALE GENOMIC DNA]</scope>
    <source>
        <strain evidence="3">cv. Williams 82</strain>
        <tissue evidence="2">Callus</tissue>
    </source>
</reference>
<dbReference type="EnsemblPlants" id="KRH31345">
    <property type="protein sequence ID" value="KRH31345"/>
    <property type="gene ID" value="GLYMA_11G243300"/>
</dbReference>
<feature type="compositionally biased region" description="Low complexity" evidence="1">
    <location>
        <begin position="56"/>
        <end position="70"/>
    </location>
</feature>
<dbReference type="Proteomes" id="UP000008827">
    <property type="component" value="Chromosome 11"/>
</dbReference>
<sequence length="105" mass="11990">MQKQNLRYRGWCPSNDYQVHEVIGPALLRKGLDRPRHQKGRVAFKTDLEESITVAEPTPVPAETETPTTTNHANGFRSVDQKADAFIKQEHRRIELARLKSLGQI</sequence>
<dbReference type="Gramene" id="KRH31345">
    <property type="protein sequence ID" value="KRH31345"/>
    <property type="gene ID" value="GLYMA_11G243300"/>
</dbReference>
<dbReference type="AlphaFoldDB" id="A0A0R0HLH9"/>
<proteinExistence type="predicted"/>
<reference evidence="2" key="3">
    <citation type="submission" date="2018-07" db="EMBL/GenBank/DDBJ databases">
        <title>WGS assembly of Glycine max.</title>
        <authorList>
            <person name="Schmutz J."/>
            <person name="Cannon S."/>
            <person name="Schlueter J."/>
            <person name="Ma J."/>
            <person name="Mitros T."/>
            <person name="Nelson W."/>
            <person name="Hyten D."/>
            <person name="Song Q."/>
            <person name="Thelen J."/>
            <person name="Cheng J."/>
            <person name="Xu D."/>
            <person name="Hellsten U."/>
            <person name="May G."/>
            <person name="Yu Y."/>
            <person name="Sakurai T."/>
            <person name="Umezawa T."/>
            <person name="Bhattacharyya M."/>
            <person name="Sandhu D."/>
            <person name="Valliyodan B."/>
            <person name="Lindquist E."/>
            <person name="Peto M."/>
            <person name="Grant D."/>
            <person name="Shu S."/>
            <person name="Goodstein D."/>
            <person name="Barry K."/>
            <person name="Futrell-Griggs M."/>
            <person name="Abernathy B."/>
            <person name="Du J."/>
            <person name="Tian Z."/>
            <person name="Zhu L."/>
            <person name="Gill N."/>
            <person name="Joshi T."/>
            <person name="Libault M."/>
            <person name="Sethuraman A."/>
            <person name="Zhang X."/>
            <person name="Shinozaki K."/>
            <person name="Nguyen H."/>
            <person name="Wing R."/>
            <person name="Cregan P."/>
            <person name="Specht J."/>
            <person name="Grimwood J."/>
            <person name="Rokhsar D."/>
            <person name="Stacey G."/>
            <person name="Shoemaker R."/>
            <person name="Jackson S."/>
        </authorList>
    </citation>
    <scope>NUCLEOTIDE SEQUENCE</scope>
    <source>
        <tissue evidence="2">Callus</tissue>
    </source>
</reference>
<name>A0A0R0HLH9_SOYBN</name>
<organism evidence="2">
    <name type="scientific">Glycine max</name>
    <name type="common">Soybean</name>
    <name type="synonym">Glycine hispida</name>
    <dbReference type="NCBI Taxonomy" id="3847"/>
    <lineage>
        <taxon>Eukaryota</taxon>
        <taxon>Viridiplantae</taxon>
        <taxon>Streptophyta</taxon>
        <taxon>Embryophyta</taxon>
        <taxon>Tracheophyta</taxon>
        <taxon>Spermatophyta</taxon>
        <taxon>Magnoliopsida</taxon>
        <taxon>eudicotyledons</taxon>
        <taxon>Gunneridae</taxon>
        <taxon>Pentapetalae</taxon>
        <taxon>rosids</taxon>
        <taxon>fabids</taxon>
        <taxon>Fabales</taxon>
        <taxon>Fabaceae</taxon>
        <taxon>Papilionoideae</taxon>
        <taxon>50 kb inversion clade</taxon>
        <taxon>NPAAA clade</taxon>
        <taxon>indigoferoid/millettioid clade</taxon>
        <taxon>Phaseoleae</taxon>
        <taxon>Glycine</taxon>
        <taxon>Glycine subgen. Soja</taxon>
    </lineage>
</organism>
<evidence type="ECO:0000313" key="3">
    <source>
        <dbReference type="EnsemblPlants" id="KRH31345"/>
    </source>
</evidence>
<evidence type="ECO:0000313" key="2">
    <source>
        <dbReference type="EMBL" id="KRH31345.1"/>
    </source>
</evidence>
<dbReference type="ExpressionAtlas" id="A0A0R0HLH9">
    <property type="expression patterns" value="baseline and differential"/>
</dbReference>
<dbReference type="EMBL" id="CM000844">
    <property type="protein sequence ID" value="KRH31345.1"/>
    <property type="molecule type" value="Genomic_DNA"/>
</dbReference>
<evidence type="ECO:0000256" key="1">
    <source>
        <dbReference type="SAM" id="MobiDB-lite"/>
    </source>
</evidence>
<reference evidence="3" key="2">
    <citation type="submission" date="2018-02" db="UniProtKB">
        <authorList>
            <consortium name="EnsemblPlants"/>
        </authorList>
    </citation>
    <scope>IDENTIFICATION</scope>
    <source>
        <strain evidence="3">Williams 82</strain>
    </source>
</reference>
<dbReference type="PaxDb" id="3847-GLYMA11G37790.1"/>
<keyword evidence="4" id="KW-1185">Reference proteome</keyword>
<feature type="region of interest" description="Disordered" evidence="1">
    <location>
        <begin position="56"/>
        <end position="79"/>
    </location>
</feature>
<gene>
    <name evidence="2" type="ORF">GLYMA_11G243300</name>
</gene>